<accession>A0A1J0AKS0</accession>
<geneLocation type="plasmid" evidence="1">
    <name>pBS72</name>
</geneLocation>
<dbReference type="AlphaFoldDB" id="A0A1J0AKS0"/>
<gene>
    <name evidence="1" type="ORF">pBS72_0770</name>
</gene>
<sequence length="118" mass="14387">MKAFKTFSEWLDSKGWVSKEEHYKRMFEDCYPKSVIDKRWREIIEQYTDYLAEEIHKLDEAAYSGPPIGSTEDIAQYDRKMAEYNQKKEELRVYMTNEFNYTENDWFSLLDKALLWEL</sequence>
<reference evidence="1" key="5">
    <citation type="submission" date="2016-08" db="EMBL/GenBank/DDBJ databases">
        <authorList>
            <person name="Satsunkevich N.E."/>
            <person name="Valentovich L.N."/>
            <person name="Kolomiets E.I."/>
            <person name="Titok M.A."/>
        </authorList>
    </citation>
    <scope>NUCLEOTIDE SEQUENCE</scope>
    <source>
        <strain evidence="1">72</strain>
        <plasmid evidence="1">pBS72</plasmid>
    </source>
</reference>
<reference evidence="1" key="4">
    <citation type="journal article" date="2006" name="Microbiology">
        <title>The replicative polymerases PolC and DnaE are required for theta replication of the Bacillus subtilis plasmid pBS72.</title>
        <authorList>
            <person name="Titok M."/>
            <person name="Suski C."/>
            <person name="Dalmais B."/>
            <person name="Ehrlich S.D."/>
            <person name="Janniere L."/>
        </authorList>
    </citation>
    <scope>NUCLEOTIDE SEQUENCE</scope>
    <source>
        <strain evidence="1">72</strain>
        <plasmid evidence="1">pBS72</plasmid>
    </source>
</reference>
<evidence type="ECO:0000313" key="1">
    <source>
        <dbReference type="EMBL" id="APB62346.1"/>
    </source>
</evidence>
<reference evidence="1" key="2">
    <citation type="journal article" date="2003" name="Plasmid">
        <title>Bacillus subtilis soil isolates: plasmid replicon analysis and construction of a new theta-replicating vector.</title>
        <authorList>
            <person name="Titok M.A."/>
            <person name="Chapuis J."/>
            <person name="Selezneva Y.V."/>
            <person name="Lagodich A.V."/>
            <person name="Prokulevich V.A."/>
            <person name="Ehrlich S.D."/>
            <person name="Janniere L."/>
        </authorList>
    </citation>
    <scope>NUCLEOTIDE SEQUENCE</scope>
    <source>
        <strain evidence="1">72</strain>
        <plasmid evidence="1">pBS72</plasmid>
    </source>
</reference>
<dbReference type="EMBL" id="KX711616">
    <property type="protein sequence ID" value="APB62346.1"/>
    <property type="molecule type" value="Genomic_DNA"/>
</dbReference>
<name>A0A1J0AKS0_BACIU</name>
<proteinExistence type="predicted"/>
<protein>
    <submittedName>
        <fullName evidence="1">Uncharacterized protein</fullName>
    </submittedName>
</protein>
<dbReference type="RefSeq" id="WP_172688835.1">
    <property type="nucleotide sequence ID" value="NZ_JARTBI010000013.1"/>
</dbReference>
<organism evidence="1">
    <name type="scientific">Bacillus subtilis</name>
    <dbReference type="NCBI Taxonomy" id="1423"/>
    <lineage>
        <taxon>Bacteria</taxon>
        <taxon>Bacillati</taxon>
        <taxon>Bacillota</taxon>
        <taxon>Bacilli</taxon>
        <taxon>Bacillales</taxon>
        <taxon>Bacillaceae</taxon>
        <taxon>Bacillus</taxon>
    </lineage>
</organism>
<reference evidence="1" key="1">
    <citation type="journal article" date="2002" name="Mikrobiologiia">
        <title>Soil strain of Bacillus subtilis harboring a large plasmid that mediates high-frequency conjugal mobilization.</title>
        <authorList>
            <person name="Lotareva O.V."/>
            <person name="Poluektova E.U."/>
            <person name="Titok M.A."/>
            <person name="Prozorov A.A."/>
        </authorList>
    </citation>
    <scope>NUCLEOTIDE SEQUENCE</scope>
    <source>
        <strain evidence="1">72</strain>
        <plasmid evidence="1">pBS72</plasmid>
    </source>
</reference>
<keyword evidence="1" id="KW-0614">Plasmid</keyword>
<reference evidence="1" key="3">
    <citation type="journal article" date="2004" name="Mol. Biol. (Mosk.)">
        <title>The replication system of plasmids from Bacillus subtilis environmental isolates.</title>
        <authorList>
            <person name="Lagodich A.V."/>
            <person name="Shtaniuk Iu.V."/>
            <person name="Prozorov A.A."/>
            <person name="Titok M.A."/>
        </authorList>
    </citation>
    <scope>NUCLEOTIDE SEQUENCE</scope>
    <source>
        <strain evidence="1">72</strain>
        <plasmid evidence="1">pBS72</plasmid>
    </source>
</reference>